<dbReference type="AlphaFoldDB" id="X1ATB2"/>
<dbReference type="EMBL" id="BART01009113">
    <property type="protein sequence ID" value="GAG63096.1"/>
    <property type="molecule type" value="Genomic_DNA"/>
</dbReference>
<comment type="caution">
    <text evidence="1">The sequence shown here is derived from an EMBL/GenBank/DDBJ whole genome shotgun (WGS) entry which is preliminary data.</text>
</comment>
<organism evidence="1">
    <name type="scientific">marine sediment metagenome</name>
    <dbReference type="NCBI Taxonomy" id="412755"/>
    <lineage>
        <taxon>unclassified sequences</taxon>
        <taxon>metagenomes</taxon>
        <taxon>ecological metagenomes</taxon>
    </lineage>
</organism>
<reference evidence="1" key="1">
    <citation type="journal article" date="2014" name="Front. Microbiol.">
        <title>High frequency of phylogenetically diverse reductive dehalogenase-homologous genes in deep subseafloor sedimentary metagenomes.</title>
        <authorList>
            <person name="Kawai M."/>
            <person name="Futagami T."/>
            <person name="Toyoda A."/>
            <person name="Takaki Y."/>
            <person name="Nishi S."/>
            <person name="Hori S."/>
            <person name="Arai W."/>
            <person name="Tsubouchi T."/>
            <person name="Morono Y."/>
            <person name="Uchiyama I."/>
            <person name="Ito T."/>
            <person name="Fujiyama A."/>
            <person name="Inagaki F."/>
            <person name="Takami H."/>
        </authorList>
    </citation>
    <scope>NUCLEOTIDE SEQUENCE</scope>
    <source>
        <strain evidence="1">Expedition CK06-06</strain>
    </source>
</reference>
<sequence>MRFVAGGVIASGYRFIFRDPIHGFLNVNPGDLEGDATVWDDLRVPLNTGKVAGGNVPTFEQIGSSGVYAYNFDDDDEMWFATQMPHSYKLESDIYPHMHWSPETDVSPADNVGLGLECSWSNIGSLINGTAVYTREASTGINAQYDHLIHNVPADGWDGTGKDGVSSLILCRA</sequence>
<name>X1ATB2_9ZZZZ</name>
<protein>
    <submittedName>
        <fullName evidence="1">Uncharacterized protein</fullName>
    </submittedName>
</protein>
<gene>
    <name evidence="1" type="ORF">S01H4_20291</name>
</gene>
<proteinExistence type="predicted"/>
<accession>X1ATB2</accession>
<evidence type="ECO:0000313" key="1">
    <source>
        <dbReference type="EMBL" id="GAG63096.1"/>
    </source>
</evidence>
<feature type="non-terminal residue" evidence="1">
    <location>
        <position position="173"/>
    </location>
</feature>